<reference evidence="6" key="2">
    <citation type="submission" date="2023-05" db="EMBL/GenBank/DDBJ databases">
        <authorList>
            <person name="Schelkunov M.I."/>
        </authorList>
    </citation>
    <scope>NUCLEOTIDE SEQUENCE</scope>
    <source>
        <strain evidence="6">Hsosn_3</strain>
        <tissue evidence="6">Leaf</tissue>
    </source>
</reference>
<dbReference type="PANTHER" id="PTHR19321:SF7">
    <property type="entry name" value="65-KDA MICROTUBULE-ASSOCIATED PROTEIN 3"/>
    <property type="match status" value="1"/>
</dbReference>
<comment type="caution">
    <text evidence="6">The sequence shown here is derived from an EMBL/GenBank/DDBJ whole genome shotgun (WGS) entry which is preliminary data.</text>
</comment>
<keyword evidence="4" id="KW-0206">Cytoskeleton</keyword>
<dbReference type="EMBL" id="JAUIZM010000001">
    <property type="protein sequence ID" value="KAK1401046.1"/>
    <property type="molecule type" value="Genomic_DNA"/>
</dbReference>
<reference evidence="6" key="1">
    <citation type="submission" date="2023-02" db="EMBL/GenBank/DDBJ databases">
        <title>Genome of toxic invasive species Heracleum sosnowskyi carries increased number of genes despite the absence of recent whole-genome duplications.</title>
        <authorList>
            <person name="Schelkunov M."/>
            <person name="Shtratnikova V."/>
            <person name="Makarenko M."/>
            <person name="Klepikova A."/>
            <person name="Omelchenko D."/>
            <person name="Novikova G."/>
            <person name="Obukhova E."/>
            <person name="Bogdanov V."/>
            <person name="Penin A."/>
            <person name="Logacheva M."/>
        </authorList>
    </citation>
    <scope>NUCLEOTIDE SEQUENCE</scope>
    <source>
        <strain evidence="6">Hsosn_3</strain>
        <tissue evidence="6">Leaf</tissue>
    </source>
</reference>
<evidence type="ECO:0000313" key="6">
    <source>
        <dbReference type="EMBL" id="KAK1401046.1"/>
    </source>
</evidence>
<dbReference type="InterPro" id="IPR007145">
    <property type="entry name" value="MAP65_Ase1_PRC1"/>
</dbReference>
<evidence type="ECO:0000256" key="4">
    <source>
        <dbReference type="ARBA" id="ARBA00023212"/>
    </source>
</evidence>
<name>A0AAD8JC96_9APIA</name>
<dbReference type="GO" id="GO:0005737">
    <property type="term" value="C:cytoplasm"/>
    <property type="evidence" value="ECO:0007669"/>
    <property type="project" value="TreeGrafter"/>
</dbReference>
<feature type="coiled-coil region" evidence="5">
    <location>
        <begin position="66"/>
        <end position="96"/>
    </location>
</feature>
<evidence type="ECO:0000256" key="5">
    <source>
        <dbReference type="SAM" id="Coils"/>
    </source>
</evidence>
<evidence type="ECO:0000256" key="2">
    <source>
        <dbReference type="ARBA" id="ARBA00006187"/>
    </source>
</evidence>
<dbReference type="GO" id="GO:0005874">
    <property type="term" value="C:microtubule"/>
    <property type="evidence" value="ECO:0007669"/>
    <property type="project" value="UniProtKB-KW"/>
</dbReference>
<keyword evidence="7" id="KW-1185">Reference proteome</keyword>
<comment type="similarity">
    <text evidence="2">Belongs to the MAP65/ASE1 family.</text>
</comment>
<evidence type="ECO:0000313" key="7">
    <source>
        <dbReference type="Proteomes" id="UP001237642"/>
    </source>
</evidence>
<protein>
    <submittedName>
        <fullName evidence="6">Uncharacterized protein</fullName>
    </submittedName>
</protein>
<evidence type="ECO:0000256" key="1">
    <source>
        <dbReference type="ARBA" id="ARBA00004245"/>
    </source>
</evidence>
<dbReference type="GO" id="GO:0005819">
    <property type="term" value="C:spindle"/>
    <property type="evidence" value="ECO:0007669"/>
    <property type="project" value="TreeGrafter"/>
</dbReference>
<proteinExistence type="inferred from homology"/>
<dbReference type="GO" id="GO:0000226">
    <property type="term" value="P:microtubule cytoskeleton organization"/>
    <property type="evidence" value="ECO:0007669"/>
    <property type="project" value="InterPro"/>
</dbReference>
<keyword evidence="3" id="KW-0493">Microtubule</keyword>
<comment type="subcellular location">
    <subcellularLocation>
        <location evidence="1">Cytoplasm</location>
        <location evidence="1">Cytoskeleton</location>
    </subcellularLocation>
</comment>
<keyword evidence="5" id="KW-0175">Coiled coil</keyword>
<accession>A0AAD8JC96</accession>
<keyword evidence="4" id="KW-0963">Cytoplasm</keyword>
<organism evidence="6 7">
    <name type="scientific">Heracleum sosnowskyi</name>
    <dbReference type="NCBI Taxonomy" id="360622"/>
    <lineage>
        <taxon>Eukaryota</taxon>
        <taxon>Viridiplantae</taxon>
        <taxon>Streptophyta</taxon>
        <taxon>Embryophyta</taxon>
        <taxon>Tracheophyta</taxon>
        <taxon>Spermatophyta</taxon>
        <taxon>Magnoliopsida</taxon>
        <taxon>eudicotyledons</taxon>
        <taxon>Gunneridae</taxon>
        <taxon>Pentapetalae</taxon>
        <taxon>asterids</taxon>
        <taxon>campanulids</taxon>
        <taxon>Apiales</taxon>
        <taxon>Apiaceae</taxon>
        <taxon>Apioideae</taxon>
        <taxon>apioid superclade</taxon>
        <taxon>Tordylieae</taxon>
        <taxon>Tordyliinae</taxon>
        <taxon>Heracleum</taxon>
    </lineage>
</organism>
<dbReference type="AlphaFoldDB" id="A0AAD8JC96"/>
<dbReference type="Proteomes" id="UP001237642">
    <property type="component" value="Unassembled WGS sequence"/>
</dbReference>
<gene>
    <name evidence="6" type="ORF">POM88_000651</name>
</gene>
<dbReference type="Pfam" id="PF03999">
    <property type="entry name" value="MAP65_ASE1"/>
    <property type="match status" value="2"/>
</dbReference>
<evidence type="ECO:0000256" key="3">
    <source>
        <dbReference type="ARBA" id="ARBA00022701"/>
    </source>
</evidence>
<dbReference type="GO" id="GO:0008017">
    <property type="term" value="F:microtubule binding"/>
    <property type="evidence" value="ECO:0007669"/>
    <property type="project" value="InterPro"/>
</dbReference>
<dbReference type="PANTHER" id="PTHR19321">
    <property type="entry name" value="PROTEIN REGULATOR OF CYTOKINESIS 1 PRC1-RELATED"/>
    <property type="match status" value="1"/>
</dbReference>
<sequence>MLSFLQADQTHGSLKEEPRTILPQLEEMQKRKVERRNQFLDIVQQIQKIRSEIYASDKIHYTSPIVDETDLSLRKLEELQKELQALQREKSDRLKQVLELLSTLNSLCLVLGMDFQNTVNEVHPSLGDSDGTKSINLATTMLELWNLMDTPVEEQQIFQNVTCNIAASEQELKEPNMLSEDFIDYVEGEVFRLEALKASKMKELVFKKSSADKEKYDLILAERCSKDMI</sequence>